<evidence type="ECO:0000259" key="4">
    <source>
        <dbReference type="PROSITE" id="PS51462"/>
    </source>
</evidence>
<evidence type="ECO:0000256" key="2">
    <source>
        <dbReference type="ARBA" id="ARBA00022801"/>
    </source>
</evidence>
<gene>
    <name evidence="5" type="ORF">A2227_02750</name>
</gene>
<dbReference type="Proteomes" id="UP000178367">
    <property type="component" value="Unassembled WGS sequence"/>
</dbReference>
<dbReference type="STRING" id="1797994.A2227_02750"/>
<comment type="cofactor">
    <cofactor evidence="1">
        <name>Mg(2+)</name>
        <dbReference type="ChEBI" id="CHEBI:18420"/>
    </cofactor>
</comment>
<dbReference type="PROSITE" id="PS00893">
    <property type="entry name" value="NUDIX_BOX"/>
    <property type="match status" value="1"/>
</dbReference>
<evidence type="ECO:0000313" key="5">
    <source>
        <dbReference type="EMBL" id="OGF26113.1"/>
    </source>
</evidence>
<dbReference type="Gene3D" id="3.90.79.10">
    <property type="entry name" value="Nucleoside Triphosphate Pyrophosphohydrolase"/>
    <property type="match status" value="1"/>
</dbReference>
<keyword evidence="2" id="KW-0378">Hydrolase</keyword>
<dbReference type="InterPro" id="IPR015797">
    <property type="entry name" value="NUDIX_hydrolase-like_dom_sf"/>
</dbReference>
<name>A0A1F5SI44_9BACT</name>
<dbReference type="InterPro" id="IPR000086">
    <property type="entry name" value="NUDIX_hydrolase_dom"/>
</dbReference>
<dbReference type="PANTHER" id="PTHR43046">
    <property type="entry name" value="GDP-MANNOSE MANNOSYL HYDROLASE"/>
    <property type="match status" value="1"/>
</dbReference>
<dbReference type="PROSITE" id="PS51462">
    <property type="entry name" value="NUDIX"/>
    <property type="match status" value="1"/>
</dbReference>
<dbReference type="SUPFAM" id="SSF55811">
    <property type="entry name" value="Nudix"/>
    <property type="match status" value="1"/>
</dbReference>
<keyword evidence="3" id="KW-0460">Magnesium</keyword>
<comment type="caution">
    <text evidence="5">The sequence shown here is derived from an EMBL/GenBank/DDBJ whole genome shotgun (WGS) entry which is preliminary data.</text>
</comment>
<dbReference type="CDD" id="cd18876">
    <property type="entry name" value="NUDIX_Hydrolase"/>
    <property type="match status" value="1"/>
</dbReference>
<evidence type="ECO:0000313" key="6">
    <source>
        <dbReference type="Proteomes" id="UP000178367"/>
    </source>
</evidence>
<evidence type="ECO:0000256" key="3">
    <source>
        <dbReference type="ARBA" id="ARBA00022842"/>
    </source>
</evidence>
<proteinExistence type="predicted"/>
<dbReference type="PANTHER" id="PTHR43046:SF12">
    <property type="entry name" value="GDP-MANNOSE MANNOSYL HYDROLASE"/>
    <property type="match status" value="1"/>
</dbReference>
<protein>
    <recommendedName>
        <fullName evidence="4">Nudix hydrolase domain-containing protein</fullName>
    </recommendedName>
</protein>
<reference evidence="5 6" key="1">
    <citation type="journal article" date="2016" name="Nat. Commun.">
        <title>Thousands of microbial genomes shed light on interconnected biogeochemical processes in an aquifer system.</title>
        <authorList>
            <person name="Anantharaman K."/>
            <person name="Brown C.T."/>
            <person name="Hug L.A."/>
            <person name="Sharon I."/>
            <person name="Castelle C.J."/>
            <person name="Probst A.J."/>
            <person name="Thomas B.C."/>
            <person name="Singh A."/>
            <person name="Wilkins M.J."/>
            <person name="Karaoz U."/>
            <person name="Brodie E.L."/>
            <person name="Williams K.H."/>
            <person name="Hubbard S.S."/>
            <person name="Banfield J.F."/>
        </authorList>
    </citation>
    <scope>NUCLEOTIDE SEQUENCE [LARGE SCALE GENOMIC DNA]</scope>
</reference>
<evidence type="ECO:0000256" key="1">
    <source>
        <dbReference type="ARBA" id="ARBA00001946"/>
    </source>
</evidence>
<accession>A0A1F5SI44</accession>
<dbReference type="GO" id="GO:0016787">
    <property type="term" value="F:hydrolase activity"/>
    <property type="evidence" value="ECO:0007669"/>
    <property type="project" value="UniProtKB-KW"/>
</dbReference>
<sequence>MAIEYYNNLPKKRIGAGVIILNGKEEVLIVKPGYKDHWSIVGGVVDENESPLKAARRETKEEIGIELKDARFLCVDHVLDNGKGESLQFIFYGGKLDEEEIKKIKIDGKEIVEYKFVKTDDALRLLSENSRIRLSKCFKALKNDTAIYSEGDK</sequence>
<dbReference type="AlphaFoldDB" id="A0A1F5SI44"/>
<feature type="domain" description="Nudix hydrolase" evidence="4">
    <location>
        <begin position="11"/>
        <end position="139"/>
    </location>
</feature>
<dbReference type="EMBL" id="MFGB01000017">
    <property type="protein sequence ID" value="OGF26113.1"/>
    <property type="molecule type" value="Genomic_DNA"/>
</dbReference>
<organism evidence="5 6">
    <name type="scientific">Candidatus Falkowbacteria bacterium RIFOXYA2_FULL_47_19</name>
    <dbReference type="NCBI Taxonomy" id="1797994"/>
    <lineage>
        <taxon>Bacteria</taxon>
        <taxon>Candidatus Falkowiibacteriota</taxon>
    </lineage>
</organism>
<dbReference type="InterPro" id="IPR020084">
    <property type="entry name" value="NUDIX_hydrolase_CS"/>
</dbReference>
<dbReference type="Pfam" id="PF00293">
    <property type="entry name" value="NUDIX"/>
    <property type="match status" value="1"/>
</dbReference>